<keyword evidence="4" id="KW-0732">Signal</keyword>
<evidence type="ECO:0000313" key="5">
    <source>
        <dbReference type="EMBL" id="TGD74178.1"/>
    </source>
</evidence>
<comment type="subcellular location">
    <subcellularLocation>
        <location evidence="1">Cell outer membrane</location>
    </subcellularLocation>
</comment>
<keyword evidence="3" id="KW-0998">Cell outer membrane</keyword>
<dbReference type="NCBIfam" id="TIGR03509">
    <property type="entry name" value="OMP_MtrB_PioB"/>
    <property type="match status" value="1"/>
</dbReference>
<keyword evidence="6" id="KW-1185">Reference proteome</keyword>
<accession>A0A4Z0M479</accession>
<dbReference type="Proteomes" id="UP000298050">
    <property type="component" value="Unassembled WGS sequence"/>
</dbReference>
<evidence type="ECO:0000256" key="1">
    <source>
        <dbReference type="ARBA" id="ARBA00004442"/>
    </source>
</evidence>
<feature type="chain" id="PRO_5021281388" evidence="4">
    <location>
        <begin position="23"/>
        <end position="751"/>
    </location>
</feature>
<gene>
    <name evidence="5" type="ORF">E4634_08605</name>
</gene>
<name>A0A4Z0M479_9GAMM</name>
<dbReference type="RefSeq" id="WP_135442853.1">
    <property type="nucleotide sequence ID" value="NZ_SRLE01000006.1"/>
</dbReference>
<keyword evidence="2" id="KW-0472">Membrane</keyword>
<dbReference type="InterPro" id="IPR020016">
    <property type="entry name" value="Decahaem-assoc_OM_MtrB/PioB"/>
</dbReference>
<dbReference type="OrthoDB" id="9146719at2"/>
<dbReference type="GO" id="GO:0009279">
    <property type="term" value="C:cell outer membrane"/>
    <property type="evidence" value="ECO:0007669"/>
    <property type="project" value="UniProtKB-SubCell"/>
</dbReference>
<dbReference type="InterPro" id="IPR036942">
    <property type="entry name" value="Beta-barrel_TonB_sf"/>
</dbReference>
<evidence type="ECO:0000256" key="3">
    <source>
        <dbReference type="ARBA" id="ARBA00023237"/>
    </source>
</evidence>
<proteinExistence type="predicted"/>
<sequence length="751" mass="83723">MNRADCLRPLLAGLLVAGGALAADDKTEEQAQADAQYQPLVPAGPAADPRWSDNSTGTVQLGAGYTSDDNFMFGQYNGLHNDGASLIGNLRWRSAAGGDSWWRASVDDLGLETREGEFTWGMADKLRLELGFDSSLQVRNDSGMTPFRGGSTLRLPDNWSGGASTGDWATLGDALHRFDRELARDKLSASISAALNEQWRLNASLSHEVKQGTGDIGGAFYIDAADGDAALLPLDVDYRTTEAEIGLSYSGSRLHLDGRLDYSGFDNSDDALYWDNPYNTSAGPGGIALAPDNEQYRGRLTGQFILTPEARLQFDGSYALASQDQDYLDWSANPGVLIVEDLPRNSYDGEVAIGTFNGKLLLRPLPRFEIEAFYRARERDYDAPRDGYRYPRGDSANQPASALSVYNTAYDYHSHSGGAEFAYRLPLRSRLSFEYEYEVVRRDNVAVRETEEDRYTLAYRIQPWRNFTARLEAEYADRSASRYRWDQRYYALLDVELINATPDNQRYINHPAFSQYYLSNREQWAGKLDLTWLPADTWNLNLNLSWRDDDYGASDLGVTESEWARAYASASWTPSADLSLSIYAGADSFESDQDGRAFRGGAEKNAFEIYPPLPQASDPSRDWSLAATDTSLTLGANLQWQVSEALALQADYNYVDTEGEQDLADAGAADLAPEDFPAVETRLHHFEAAATWQVNARLALRLDYQYYDYDSNDWSLRNVSVTSLDNVLTLGAQNPDEEIHYLGASAIYRWE</sequence>
<dbReference type="Pfam" id="PF11854">
    <property type="entry name" value="MtrB_PioB"/>
    <property type="match status" value="1"/>
</dbReference>
<reference evidence="5 6" key="1">
    <citation type="submission" date="2019-04" db="EMBL/GenBank/DDBJ databases">
        <title>Taxonomy of novel Haliea sp. from mangrove soil of West Coast of India.</title>
        <authorList>
            <person name="Verma A."/>
            <person name="Kumar P."/>
            <person name="Krishnamurthi S."/>
        </authorList>
    </citation>
    <scope>NUCLEOTIDE SEQUENCE [LARGE SCALE GENOMIC DNA]</scope>
    <source>
        <strain evidence="5 6">SAOS-164</strain>
    </source>
</reference>
<feature type="signal peptide" evidence="4">
    <location>
        <begin position="1"/>
        <end position="22"/>
    </location>
</feature>
<evidence type="ECO:0000313" key="6">
    <source>
        <dbReference type="Proteomes" id="UP000298050"/>
    </source>
</evidence>
<protein>
    <submittedName>
        <fullName evidence="5">MtrB/PioB family decaheme-associated outer membrane protein</fullName>
    </submittedName>
</protein>
<dbReference type="AlphaFoldDB" id="A0A4Z0M479"/>
<dbReference type="SUPFAM" id="SSF56935">
    <property type="entry name" value="Porins"/>
    <property type="match status" value="2"/>
</dbReference>
<dbReference type="Gene3D" id="2.40.170.20">
    <property type="entry name" value="TonB-dependent receptor, beta-barrel domain"/>
    <property type="match status" value="1"/>
</dbReference>
<comment type="caution">
    <text evidence="5">The sequence shown here is derived from an EMBL/GenBank/DDBJ whole genome shotgun (WGS) entry which is preliminary data.</text>
</comment>
<organism evidence="5 6">
    <name type="scientific">Mangrovimicrobium sediminis</name>
    <dbReference type="NCBI Taxonomy" id="2562682"/>
    <lineage>
        <taxon>Bacteria</taxon>
        <taxon>Pseudomonadati</taxon>
        <taxon>Pseudomonadota</taxon>
        <taxon>Gammaproteobacteria</taxon>
        <taxon>Cellvibrionales</taxon>
        <taxon>Halieaceae</taxon>
        <taxon>Mangrovimicrobium</taxon>
    </lineage>
</organism>
<evidence type="ECO:0000256" key="2">
    <source>
        <dbReference type="ARBA" id="ARBA00023136"/>
    </source>
</evidence>
<dbReference type="EMBL" id="SRLE01000006">
    <property type="protein sequence ID" value="TGD74178.1"/>
    <property type="molecule type" value="Genomic_DNA"/>
</dbReference>
<evidence type="ECO:0000256" key="4">
    <source>
        <dbReference type="SAM" id="SignalP"/>
    </source>
</evidence>